<keyword evidence="3 7" id="KW-0032">Aminotransferase</keyword>
<dbReference type="InterPro" id="IPR004839">
    <property type="entry name" value="Aminotransferase_I/II_large"/>
</dbReference>
<dbReference type="Gene3D" id="3.40.640.10">
    <property type="entry name" value="Type I PLP-dependent aspartate aminotransferase-like (Major domain)"/>
    <property type="match status" value="1"/>
</dbReference>
<dbReference type="InterPro" id="IPR050596">
    <property type="entry name" value="AspAT/PAT-like"/>
</dbReference>
<keyword evidence="5" id="KW-0663">Pyridoxal phosphate</keyword>
<evidence type="ECO:0000256" key="2">
    <source>
        <dbReference type="ARBA" id="ARBA00007441"/>
    </source>
</evidence>
<comment type="cofactor">
    <cofactor evidence="1">
        <name>pyridoxal 5'-phosphate</name>
        <dbReference type="ChEBI" id="CHEBI:597326"/>
    </cofactor>
</comment>
<dbReference type="Gene3D" id="3.90.1150.10">
    <property type="entry name" value="Aspartate Aminotransferase, domain 1"/>
    <property type="match status" value="1"/>
</dbReference>
<comment type="caution">
    <text evidence="7">The sequence shown here is derived from an EMBL/GenBank/DDBJ whole genome shotgun (WGS) entry which is preliminary data.</text>
</comment>
<evidence type="ECO:0000256" key="4">
    <source>
        <dbReference type="ARBA" id="ARBA00022679"/>
    </source>
</evidence>
<reference evidence="7" key="1">
    <citation type="submission" date="2019-08" db="EMBL/GenBank/DDBJ databases">
        <authorList>
            <person name="Kucharzyk K."/>
            <person name="Murdoch R.W."/>
            <person name="Higgins S."/>
            <person name="Loffler F."/>
        </authorList>
    </citation>
    <scope>NUCLEOTIDE SEQUENCE</scope>
</reference>
<organism evidence="7">
    <name type="scientific">bioreactor metagenome</name>
    <dbReference type="NCBI Taxonomy" id="1076179"/>
    <lineage>
        <taxon>unclassified sequences</taxon>
        <taxon>metagenomes</taxon>
        <taxon>ecological metagenomes</taxon>
    </lineage>
</organism>
<keyword evidence="4 7" id="KW-0808">Transferase</keyword>
<dbReference type="GO" id="GO:0006520">
    <property type="term" value="P:amino acid metabolic process"/>
    <property type="evidence" value="ECO:0007669"/>
    <property type="project" value="InterPro"/>
</dbReference>
<dbReference type="InterPro" id="IPR015421">
    <property type="entry name" value="PyrdxlP-dep_Trfase_major"/>
</dbReference>
<feature type="domain" description="Aminotransferase class I/classII large" evidence="6">
    <location>
        <begin position="22"/>
        <end position="380"/>
    </location>
</feature>
<dbReference type="EMBL" id="VSSQ01015975">
    <property type="protein sequence ID" value="MPM56875.1"/>
    <property type="molecule type" value="Genomic_DNA"/>
</dbReference>
<dbReference type="Pfam" id="PF00155">
    <property type="entry name" value="Aminotran_1_2"/>
    <property type="match status" value="1"/>
</dbReference>
<dbReference type="SUPFAM" id="SSF53383">
    <property type="entry name" value="PLP-dependent transferases"/>
    <property type="match status" value="1"/>
</dbReference>
<accession>A0A645AUE5</accession>
<name>A0A645AUE5_9ZZZZ</name>
<dbReference type="PANTHER" id="PTHR46383:SF1">
    <property type="entry name" value="ASPARTATE AMINOTRANSFERASE"/>
    <property type="match status" value="1"/>
</dbReference>
<evidence type="ECO:0000259" key="6">
    <source>
        <dbReference type="Pfam" id="PF00155"/>
    </source>
</evidence>
<evidence type="ECO:0000256" key="1">
    <source>
        <dbReference type="ARBA" id="ARBA00001933"/>
    </source>
</evidence>
<dbReference type="GO" id="GO:0004069">
    <property type="term" value="F:L-aspartate:2-oxoglutarate aminotransferase activity"/>
    <property type="evidence" value="ECO:0007669"/>
    <property type="project" value="UniProtKB-EC"/>
</dbReference>
<dbReference type="PRINTS" id="PR00753">
    <property type="entry name" value="ACCSYNTHASE"/>
</dbReference>
<evidence type="ECO:0000256" key="3">
    <source>
        <dbReference type="ARBA" id="ARBA00022576"/>
    </source>
</evidence>
<protein>
    <submittedName>
        <fullName evidence="7">Aspartate aminotransferase</fullName>
        <ecNumber evidence="7">2.6.1.1</ecNumber>
    </submittedName>
</protein>
<dbReference type="InterPro" id="IPR004838">
    <property type="entry name" value="NHTrfase_class1_PyrdxlP-BS"/>
</dbReference>
<dbReference type="CDD" id="cd00609">
    <property type="entry name" value="AAT_like"/>
    <property type="match status" value="1"/>
</dbReference>
<dbReference type="GO" id="GO:0030170">
    <property type="term" value="F:pyridoxal phosphate binding"/>
    <property type="evidence" value="ECO:0007669"/>
    <property type="project" value="InterPro"/>
</dbReference>
<dbReference type="InterPro" id="IPR015424">
    <property type="entry name" value="PyrdxlP-dep_Trfase"/>
</dbReference>
<comment type="similarity">
    <text evidence="2">Belongs to the class-I pyridoxal-phosphate-dependent aminotransferase family.</text>
</comment>
<dbReference type="AlphaFoldDB" id="A0A645AUE5"/>
<gene>
    <name evidence="7" type="ORF">SDC9_103691</name>
</gene>
<evidence type="ECO:0000256" key="5">
    <source>
        <dbReference type="ARBA" id="ARBA00022898"/>
    </source>
</evidence>
<sequence length="386" mass="41823">MQASTTLAIDTMYKKMRADGIDVIGFGAGEPDFDTPEHVKEAGIAAIRDNQTRYTPTPGIVPLRQAAANRLKADFGLNYKPSQIVAASGAKHSLYIALQTLLNPGDEVILPAPYWVSYYELIQMAGGVPVAVLAGEKEGFRLTEAQLEAAITGRTKAIILNNPSNPTGMLYGREALEGIARLCLKHDIYVIADEIYSSLVYDKQEFVSFASLGPEIQDLTILISGVSKSYAMTGWRIGFAASNQRIADVMSNYLSHSTAAPSSIAQWAAAAALSGPQEGVLAMRDAFEARRNYLVERINAIDGVSCIKPDGAFYVMMNIDGLVGKTLHGTLIQDSDDFAKVFLEQGLVAVVPCTGFGAPNYVRWSYATSMENIQSGMDRLERFLAE</sequence>
<dbReference type="FunFam" id="3.40.640.10:FF:000033">
    <property type="entry name" value="Aspartate aminotransferase"/>
    <property type="match status" value="1"/>
</dbReference>
<dbReference type="EC" id="2.6.1.1" evidence="7"/>
<dbReference type="PROSITE" id="PS00105">
    <property type="entry name" value="AA_TRANSFER_CLASS_1"/>
    <property type="match status" value="1"/>
</dbReference>
<dbReference type="InterPro" id="IPR015422">
    <property type="entry name" value="PyrdxlP-dep_Trfase_small"/>
</dbReference>
<proteinExistence type="inferred from homology"/>
<dbReference type="PANTHER" id="PTHR46383">
    <property type="entry name" value="ASPARTATE AMINOTRANSFERASE"/>
    <property type="match status" value="1"/>
</dbReference>
<evidence type="ECO:0000313" key="7">
    <source>
        <dbReference type="EMBL" id="MPM56875.1"/>
    </source>
</evidence>